<dbReference type="EMBL" id="WOCA01000003">
    <property type="protein sequence ID" value="MUK87986.1"/>
    <property type="molecule type" value="Genomic_DNA"/>
</dbReference>
<feature type="transmembrane region" description="Helical" evidence="1">
    <location>
        <begin position="117"/>
        <end position="135"/>
    </location>
</feature>
<feature type="transmembrane region" description="Helical" evidence="1">
    <location>
        <begin position="141"/>
        <end position="159"/>
    </location>
</feature>
<accession>A0A6N8FH18</accession>
<feature type="transmembrane region" description="Helical" evidence="1">
    <location>
        <begin position="61"/>
        <end position="82"/>
    </location>
</feature>
<comment type="caution">
    <text evidence="2">The sequence shown here is derived from an EMBL/GenBank/DDBJ whole genome shotgun (WGS) entry which is preliminary data.</text>
</comment>
<reference evidence="2 3" key="1">
    <citation type="submission" date="2019-11" db="EMBL/GenBank/DDBJ databases">
        <authorList>
            <person name="Li X."/>
        </authorList>
    </citation>
    <scope>NUCLEOTIDE SEQUENCE [LARGE SCALE GENOMIC DNA]</scope>
    <source>
        <strain evidence="2 3">L9</strain>
    </source>
</reference>
<dbReference type="AlphaFoldDB" id="A0A6N8FH18"/>
<name>A0A6N8FH18_9BACI</name>
<keyword evidence="3" id="KW-1185">Reference proteome</keyword>
<proteinExistence type="predicted"/>
<evidence type="ECO:0000313" key="3">
    <source>
        <dbReference type="Proteomes" id="UP000469125"/>
    </source>
</evidence>
<organism evidence="2 3">
    <name type="scientific">Ornithinibacillus caprae</name>
    <dbReference type="NCBI Taxonomy" id="2678566"/>
    <lineage>
        <taxon>Bacteria</taxon>
        <taxon>Bacillati</taxon>
        <taxon>Bacillota</taxon>
        <taxon>Bacilli</taxon>
        <taxon>Bacillales</taxon>
        <taxon>Bacillaceae</taxon>
        <taxon>Ornithinibacillus</taxon>
    </lineage>
</organism>
<feature type="transmembrane region" description="Helical" evidence="1">
    <location>
        <begin position="6"/>
        <end position="23"/>
    </location>
</feature>
<dbReference type="Proteomes" id="UP000469125">
    <property type="component" value="Unassembled WGS sequence"/>
</dbReference>
<dbReference type="RefSeq" id="WP_155667974.1">
    <property type="nucleotide sequence ID" value="NZ_WOCA01000003.1"/>
</dbReference>
<protein>
    <submittedName>
        <fullName evidence="2">Uncharacterized protein</fullName>
    </submittedName>
</protein>
<feature type="transmembrane region" description="Helical" evidence="1">
    <location>
        <begin position="180"/>
        <end position="198"/>
    </location>
</feature>
<evidence type="ECO:0000256" key="1">
    <source>
        <dbReference type="SAM" id="Phobius"/>
    </source>
</evidence>
<evidence type="ECO:0000313" key="2">
    <source>
        <dbReference type="EMBL" id="MUK87986.1"/>
    </source>
</evidence>
<keyword evidence="1" id="KW-1133">Transmembrane helix</keyword>
<gene>
    <name evidence="2" type="ORF">GMD78_06185</name>
</gene>
<keyword evidence="1" id="KW-0812">Transmembrane</keyword>
<feature type="transmembrane region" description="Helical" evidence="1">
    <location>
        <begin position="32"/>
        <end position="49"/>
    </location>
</feature>
<sequence>MLISTMIMGWIGVLIYIIIVFTFQKMAKHNEYAFMHILMAIMYAMWLPLPLVLYRLVDSEILQVGTIFGLVYLIMIVITMALQTGHITYTVKHNEDGSISEKHGNYMMATLSNPFEGFTNVFKSIWTIFLAIAFWNNGEMIMASLMTLYSLLLFYYLSMLLDTSLVKRVNLFSKFKPNPFIINLETLFFFIILMSYISF</sequence>
<keyword evidence="1" id="KW-0472">Membrane</keyword>